<keyword evidence="2" id="KW-0964">Secreted</keyword>
<sequence>MTIGTDMVGASKLSSTLSVQTKTNTNAVLAFNRAGSGPVNLDLSGWELNRLPGSKLKVEMNFTVGDMGQADSIYGSPADDEISTGAGDDTIVGSSGNDTMNGGAGNDSLFSAGIVRAGSAEIINGGEGTDFASIVRWNQTQAFDFDLTASGTQTLFDGTEIISIESVRFQGGSGNDKLTGGALADTLEGYFGSDTLNGGGGDDRLYEGGGIDSLIGGAGNDTFLIRDAGDIIVEAAGQGTDTVLTILDFSLAALGAVENLKAEKAEDTTALSLTGNALANTLAGNAGKNILKGSSGNDLLEGLLGDDLLYGGTGKDVLAGGAGKDSFVFDSRLNKTTNVDTILDFSAKDDTIRLENAIYKGLKKTGTVSKSAFVLGTKAKDANDRILYNKKTSDVLYDADGSGRSAAVKILKIAEKVALTHKDFFVI</sequence>
<dbReference type="RefSeq" id="WP_377031242.1">
    <property type="nucleotide sequence ID" value="NZ_JBHOMY010000119.1"/>
</dbReference>
<dbReference type="Proteomes" id="UP001593940">
    <property type="component" value="Unassembled WGS sequence"/>
</dbReference>
<dbReference type="InterPro" id="IPR001343">
    <property type="entry name" value="Hemolysn_Ca-bd"/>
</dbReference>
<dbReference type="Pfam" id="PF00353">
    <property type="entry name" value="HemolysinCabind"/>
    <property type="match status" value="4"/>
</dbReference>
<reference evidence="4 5" key="1">
    <citation type="submission" date="2024-09" db="EMBL/GenBank/DDBJ databases">
        <title>Nodulacao em especies de Leguminosae Basais da Amazonia e Caracterizacao dos Rizobios e Bacterias Associadas aos Nodulos.</title>
        <authorList>
            <person name="Jambeiro I.C.A."/>
            <person name="Lopes I.S."/>
            <person name="Aguiar E.R.G.R."/>
            <person name="Santos A.F.J."/>
            <person name="Dos Santos J.M.F."/>
            <person name="Gross E."/>
        </authorList>
    </citation>
    <scope>NUCLEOTIDE SEQUENCE [LARGE SCALE GENOMIC DNA]</scope>
    <source>
        <strain evidence="4 5">BRUESC1165</strain>
    </source>
</reference>
<keyword evidence="5" id="KW-1185">Reference proteome</keyword>
<evidence type="ECO:0000256" key="3">
    <source>
        <dbReference type="SAM" id="MobiDB-lite"/>
    </source>
</evidence>
<evidence type="ECO:0000313" key="5">
    <source>
        <dbReference type="Proteomes" id="UP001593940"/>
    </source>
</evidence>
<protein>
    <submittedName>
        <fullName evidence="4">Calcium-binding protein</fullName>
    </submittedName>
</protein>
<feature type="region of interest" description="Disordered" evidence="3">
    <location>
        <begin position="78"/>
        <end position="98"/>
    </location>
</feature>
<comment type="caution">
    <text evidence="4">The sequence shown here is derived from an EMBL/GenBank/DDBJ whole genome shotgun (WGS) entry which is preliminary data.</text>
</comment>
<dbReference type="Gene3D" id="2.150.10.10">
    <property type="entry name" value="Serralysin-like metalloprotease, C-terminal"/>
    <property type="match status" value="2"/>
</dbReference>
<evidence type="ECO:0000313" key="4">
    <source>
        <dbReference type="EMBL" id="MFC1459696.1"/>
    </source>
</evidence>
<dbReference type="PANTHER" id="PTHR38340:SF1">
    <property type="entry name" value="S-LAYER PROTEIN"/>
    <property type="match status" value="1"/>
</dbReference>
<dbReference type="PROSITE" id="PS00330">
    <property type="entry name" value="HEMOLYSIN_CALCIUM"/>
    <property type="match status" value="2"/>
</dbReference>
<evidence type="ECO:0000256" key="1">
    <source>
        <dbReference type="ARBA" id="ARBA00004613"/>
    </source>
</evidence>
<comment type="subcellular location">
    <subcellularLocation>
        <location evidence="1">Secreted</location>
    </subcellularLocation>
</comment>
<dbReference type="InterPro" id="IPR018511">
    <property type="entry name" value="Hemolysin-typ_Ca-bd_CS"/>
</dbReference>
<evidence type="ECO:0000256" key="2">
    <source>
        <dbReference type="ARBA" id="ARBA00022525"/>
    </source>
</evidence>
<dbReference type="PANTHER" id="PTHR38340">
    <property type="entry name" value="S-LAYER PROTEIN"/>
    <property type="match status" value="1"/>
</dbReference>
<proteinExistence type="predicted"/>
<dbReference type="SUPFAM" id="SSF51120">
    <property type="entry name" value="beta-Roll"/>
    <property type="match status" value="3"/>
</dbReference>
<dbReference type="EMBL" id="JBHOMY010000119">
    <property type="protein sequence ID" value="MFC1459696.1"/>
    <property type="molecule type" value="Genomic_DNA"/>
</dbReference>
<name>A0ABV6YEN3_9HYPH</name>
<dbReference type="InterPro" id="IPR050557">
    <property type="entry name" value="RTX_toxin/Mannuronan_C5-epim"/>
</dbReference>
<dbReference type="InterPro" id="IPR011049">
    <property type="entry name" value="Serralysin-like_metalloprot_C"/>
</dbReference>
<accession>A0ABV6YEN3</accession>
<dbReference type="PRINTS" id="PR00313">
    <property type="entry name" value="CABNDNGRPT"/>
</dbReference>
<gene>
    <name evidence="4" type="ORF">ACETIH_23955</name>
</gene>
<organism evidence="4 5">
    <name type="scientific">Microvirga arabica</name>
    <dbReference type="NCBI Taxonomy" id="1128671"/>
    <lineage>
        <taxon>Bacteria</taxon>
        <taxon>Pseudomonadati</taxon>
        <taxon>Pseudomonadota</taxon>
        <taxon>Alphaproteobacteria</taxon>
        <taxon>Hyphomicrobiales</taxon>
        <taxon>Methylobacteriaceae</taxon>
        <taxon>Microvirga</taxon>
    </lineage>
</organism>